<comment type="caution">
    <text evidence="1">The sequence shown here is derived from an EMBL/GenBank/DDBJ whole genome shotgun (WGS) entry which is preliminary data.</text>
</comment>
<sequence>MGSIASSLASIATVILHGEVGKGRPLRGYGFPIDKKELKRMDIYHAKYRDLLEKRYFLSPIGNIPKDLRFGVLLLNYSFEIDGIKIWTWKDDTADFIFSRDLILSIRDFLKLIDHIPRAHTMPHLSCCNSICRDARETSSRQPLTEGNLESSTGAIPWPG</sequence>
<evidence type="ECO:0000313" key="1">
    <source>
        <dbReference type="EMBL" id="KND86643.1"/>
    </source>
</evidence>
<dbReference type="STRING" id="1163406.A0A0L0MXL0"/>
<proteinExistence type="predicted"/>
<name>A0A0L0MXL0_TOLOC</name>
<dbReference type="AlphaFoldDB" id="A0A0L0MXL0"/>
<accession>A0A0L0MXL0</accession>
<evidence type="ECO:0000313" key="2">
    <source>
        <dbReference type="Proteomes" id="UP000036947"/>
    </source>
</evidence>
<keyword evidence="2" id="KW-1185">Reference proteome</keyword>
<dbReference type="Proteomes" id="UP000036947">
    <property type="component" value="Unassembled WGS sequence"/>
</dbReference>
<gene>
    <name evidence="1" type="ORF">TOPH_08751</name>
</gene>
<organism evidence="1 2">
    <name type="scientific">Tolypocladium ophioglossoides (strain CBS 100239)</name>
    <name type="common">Snaketongue truffleclub</name>
    <name type="synonym">Elaphocordyceps ophioglossoides</name>
    <dbReference type="NCBI Taxonomy" id="1163406"/>
    <lineage>
        <taxon>Eukaryota</taxon>
        <taxon>Fungi</taxon>
        <taxon>Dikarya</taxon>
        <taxon>Ascomycota</taxon>
        <taxon>Pezizomycotina</taxon>
        <taxon>Sordariomycetes</taxon>
        <taxon>Hypocreomycetidae</taxon>
        <taxon>Hypocreales</taxon>
        <taxon>Ophiocordycipitaceae</taxon>
        <taxon>Tolypocladium</taxon>
    </lineage>
</organism>
<dbReference type="EMBL" id="LFRF01000052">
    <property type="protein sequence ID" value="KND86643.1"/>
    <property type="molecule type" value="Genomic_DNA"/>
</dbReference>
<dbReference type="OrthoDB" id="2013972at2759"/>
<reference evidence="1 2" key="1">
    <citation type="journal article" date="2015" name="BMC Genomics">
        <title>The genome of the truffle-parasite Tolypocladium ophioglossoides and the evolution of antifungal peptaibiotics.</title>
        <authorList>
            <person name="Quandt C.A."/>
            <person name="Bushley K.E."/>
            <person name="Spatafora J.W."/>
        </authorList>
    </citation>
    <scope>NUCLEOTIDE SEQUENCE [LARGE SCALE GENOMIC DNA]</scope>
    <source>
        <strain evidence="1 2">CBS 100239</strain>
    </source>
</reference>
<protein>
    <submittedName>
        <fullName evidence="1">Uncharacterized protein</fullName>
    </submittedName>
</protein>